<keyword evidence="9 18" id="KW-0812">Transmembrane</keyword>
<evidence type="ECO:0000256" key="15">
    <source>
        <dbReference type="ARBA" id="ARBA00030679"/>
    </source>
</evidence>
<keyword evidence="10" id="KW-0479">Metal-binding</keyword>
<feature type="transmembrane region" description="Helical" evidence="18">
    <location>
        <begin position="313"/>
        <end position="332"/>
    </location>
</feature>
<dbReference type="GO" id="GO:0005886">
    <property type="term" value="C:plasma membrane"/>
    <property type="evidence" value="ECO:0007669"/>
    <property type="project" value="UniProtKB-SubCell"/>
</dbReference>
<feature type="transmembrane region" description="Helical" evidence="18">
    <location>
        <begin position="12"/>
        <end position="31"/>
    </location>
</feature>
<dbReference type="GO" id="GO:0004576">
    <property type="term" value="F:oligosaccharyl transferase activity"/>
    <property type="evidence" value="ECO:0007669"/>
    <property type="project" value="InterPro"/>
</dbReference>
<organism evidence="22 23">
    <name type="scientific">Methanomicrobium antiquum</name>
    <dbReference type="NCBI Taxonomy" id="487686"/>
    <lineage>
        <taxon>Archaea</taxon>
        <taxon>Methanobacteriati</taxon>
        <taxon>Methanobacteriota</taxon>
        <taxon>Stenosarchaea group</taxon>
        <taxon>Methanomicrobia</taxon>
        <taxon>Methanomicrobiales</taxon>
        <taxon>Methanomicrobiaceae</taxon>
        <taxon>Methanomicrobium</taxon>
    </lineage>
</organism>
<protein>
    <recommendedName>
        <fullName evidence="6">dolichyl-phosphooligosaccharide-protein glycotransferase</fullName>
        <ecNumber evidence="6">2.4.99.21</ecNumber>
    </recommendedName>
    <alternativeName>
        <fullName evidence="15">Oligosaccharyl transferase</fullName>
    </alternativeName>
</protein>
<dbReference type="NCBIfam" id="TIGR04154">
    <property type="entry name" value="archaeo_STT3"/>
    <property type="match status" value="1"/>
</dbReference>
<comment type="similarity">
    <text evidence="5">Belongs to the STT3 family.</text>
</comment>
<evidence type="ECO:0000259" key="19">
    <source>
        <dbReference type="Pfam" id="PF02516"/>
    </source>
</evidence>
<feature type="transmembrane region" description="Helical" evidence="18">
    <location>
        <begin position="396"/>
        <end position="412"/>
    </location>
</feature>
<feature type="transmembrane region" description="Helical" evidence="18">
    <location>
        <begin position="419"/>
        <end position="437"/>
    </location>
</feature>
<evidence type="ECO:0000256" key="7">
    <source>
        <dbReference type="ARBA" id="ARBA00022676"/>
    </source>
</evidence>
<keyword evidence="8 22" id="KW-0808">Transferase</keyword>
<dbReference type="Pfam" id="PF02516">
    <property type="entry name" value="STT3"/>
    <property type="match status" value="1"/>
</dbReference>
<keyword evidence="23" id="KW-1185">Reference proteome</keyword>
<dbReference type="KEGG" id="manq:L1994_10565"/>
<comment type="subcellular location">
    <subcellularLocation>
        <location evidence="3">Cell membrane</location>
        <topology evidence="3">Multi-pass membrane protein</topology>
    </subcellularLocation>
</comment>
<keyword evidence="13 18" id="KW-0472">Membrane</keyword>
<comment type="cofactor">
    <cofactor evidence="2">
        <name>Mg(2+)</name>
        <dbReference type="ChEBI" id="CHEBI:18420"/>
    </cofactor>
</comment>
<dbReference type="InterPro" id="IPR048307">
    <property type="entry name" value="STT3_N"/>
</dbReference>
<feature type="transmembrane region" description="Helical" evidence="18">
    <location>
        <begin position="282"/>
        <end position="301"/>
    </location>
</feature>
<feature type="transmembrane region" description="Helical" evidence="18">
    <location>
        <begin position="251"/>
        <end position="270"/>
    </location>
</feature>
<evidence type="ECO:0000259" key="21">
    <source>
        <dbReference type="Pfam" id="PF22627"/>
    </source>
</evidence>
<evidence type="ECO:0000256" key="9">
    <source>
        <dbReference type="ARBA" id="ARBA00022692"/>
    </source>
</evidence>
<evidence type="ECO:0000256" key="3">
    <source>
        <dbReference type="ARBA" id="ARBA00004651"/>
    </source>
</evidence>
<keyword evidence="14" id="KW-0464">Manganese</keyword>
<feature type="compositionally biased region" description="Low complexity" evidence="17">
    <location>
        <begin position="471"/>
        <end position="481"/>
    </location>
</feature>
<feature type="domain" description="AglB-like core" evidence="21">
    <location>
        <begin position="541"/>
        <end position="642"/>
    </location>
</feature>
<feature type="transmembrane region" description="Helical" evidence="18">
    <location>
        <begin position="368"/>
        <end position="390"/>
    </location>
</feature>
<dbReference type="GO" id="GO:0046872">
    <property type="term" value="F:metal ion binding"/>
    <property type="evidence" value="ECO:0007669"/>
    <property type="project" value="UniProtKB-KW"/>
</dbReference>
<evidence type="ECO:0000256" key="2">
    <source>
        <dbReference type="ARBA" id="ARBA00001946"/>
    </source>
</evidence>
<accession>A0AAF0JTN8</accession>
<dbReference type="Pfam" id="PF18079">
    <property type="entry name" value="AglB_L1"/>
    <property type="match status" value="1"/>
</dbReference>
<dbReference type="Pfam" id="PF22627">
    <property type="entry name" value="AglB_core-like"/>
    <property type="match status" value="1"/>
</dbReference>
<evidence type="ECO:0000256" key="16">
    <source>
        <dbReference type="ARBA" id="ARBA00034066"/>
    </source>
</evidence>
<evidence type="ECO:0000256" key="14">
    <source>
        <dbReference type="ARBA" id="ARBA00023211"/>
    </source>
</evidence>
<comment type="pathway">
    <text evidence="4">Protein modification; protein glycosylation.</text>
</comment>
<dbReference type="InterPro" id="IPR003674">
    <property type="entry name" value="Oligo_trans_STT3"/>
</dbReference>
<feature type="transmembrane region" description="Helical" evidence="18">
    <location>
        <begin position="165"/>
        <end position="185"/>
    </location>
</feature>
<sequence length="875" mass="97593">MNLSEFSKYRNYIILGLLAVFTAFALWVRMIPSEGLVSVAGVNLLGNDPWYNLRLIEVIVENPLSYPWFDPMTYYPYGTDNFWGPMFPIIGAVMCLLSGASTRPEIMYVASWLPPLMGAVMVPLMYLVGEKVSDWKTGIIAALFTATIAGQYVYRSLFGFVDHHIAEVLFGALFCLLYIYYLSYIREHPVDFKSIESLKVPAIIAVFCGIAYVIGVSNMPTMILFALIASLYTGLQFIWDRLKGKSTEYLVLLNVVTFLVAIAGFLLIGIHHAGMSMARYSMGHIVAYLAIIIATLVLFGIEKGLKEKSFSYYIGALAGLVVAGIVFMMFFVPEFFSFFVSGLSSFFGYTATLTTIQEARHWDIESAWQAFSYGMILLVFGFIVCAWKFLKESRQAYLFLIIWSFVTLYSTTIQVRYEYYLAANIAILGAVFVAWALEFGGRDLLSYAGINIEKSKTDESKPQTKKNSKTAESTPAPAESSSKAKKKSDKKKQPLPKKPSANSLNALVAILAIVLAVFFVYSSADIGIATASVMKNGGMTPDWQESLEWLGENTPETGIDYYAVYSRDSYENPEESYGVMTWWDYGHWITFIAERPPNANPFQEGVAGNLGSAAFFIQESESESNEILDNLDTRYVITDIEMDTTKFWAMSTWYNPELMHAPYMQNLAMIGQDGSFSSVSLNNERYYNTMISKLHNFDGSMAEPGLVYYIEYASGAQYGISIPVISTAAQMTYDEAKEKVDAFNADKKAGTGAVILNSDLFSPTAEVPALRNYRLIHESPTNVLNSGGFLSYVKTFEYVSGAHIKGEGIIEIPLKTDQGREFTYRQKSIDGEFVVPYSTTGDKYGVKALGDYRIQGTDKTFSVSEDSVLNGLYIN</sequence>
<feature type="region of interest" description="Disordered" evidence="17">
    <location>
        <begin position="458"/>
        <end position="499"/>
    </location>
</feature>
<dbReference type="Gene3D" id="2.60.40.3390">
    <property type="match status" value="1"/>
</dbReference>
<feature type="transmembrane region" description="Helical" evidence="18">
    <location>
        <begin position="135"/>
        <end position="153"/>
    </location>
</feature>
<dbReference type="InterPro" id="IPR054479">
    <property type="entry name" value="AglB-like_core"/>
</dbReference>
<evidence type="ECO:0000256" key="13">
    <source>
        <dbReference type="ARBA" id="ARBA00023136"/>
    </source>
</evidence>
<feature type="domain" description="Archaeal glycosylation protein B peripheral" evidence="20">
    <location>
        <begin position="801"/>
        <end position="874"/>
    </location>
</feature>
<evidence type="ECO:0000256" key="1">
    <source>
        <dbReference type="ARBA" id="ARBA00001936"/>
    </source>
</evidence>
<name>A0AAF0JTN8_9EURY</name>
<feature type="transmembrane region" description="Helical" evidence="18">
    <location>
        <begin position="106"/>
        <end position="128"/>
    </location>
</feature>
<keyword evidence="12 18" id="KW-1133">Transmembrane helix</keyword>
<evidence type="ECO:0000313" key="22">
    <source>
        <dbReference type="EMBL" id="WFN36568.1"/>
    </source>
</evidence>
<evidence type="ECO:0000256" key="11">
    <source>
        <dbReference type="ARBA" id="ARBA00022842"/>
    </source>
</evidence>
<dbReference type="EMBL" id="CP091092">
    <property type="protein sequence ID" value="WFN36568.1"/>
    <property type="molecule type" value="Genomic_DNA"/>
</dbReference>
<evidence type="ECO:0000256" key="8">
    <source>
        <dbReference type="ARBA" id="ARBA00022679"/>
    </source>
</evidence>
<dbReference type="EC" id="2.4.99.21" evidence="6"/>
<dbReference type="AlphaFoldDB" id="A0AAF0JTN8"/>
<evidence type="ECO:0000256" key="4">
    <source>
        <dbReference type="ARBA" id="ARBA00004922"/>
    </source>
</evidence>
<dbReference type="GeneID" id="79950845"/>
<evidence type="ECO:0000256" key="5">
    <source>
        <dbReference type="ARBA" id="ARBA00010810"/>
    </source>
</evidence>
<keyword evidence="7" id="KW-0328">Glycosyltransferase</keyword>
<reference evidence="22" key="1">
    <citation type="submission" date="2022-01" db="EMBL/GenBank/DDBJ databases">
        <title>Complete genome of Methanomicrobium antiquum DSM 21220.</title>
        <authorList>
            <person name="Chen S.-C."/>
            <person name="You Y.-T."/>
            <person name="Zhou Y.-Z."/>
            <person name="Lai M.-C."/>
        </authorList>
    </citation>
    <scope>NUCLEOTIDE SEQUENCE</scope>
    <source>
        <strain evidence="22">DSM 21220</strain>
    </source>
</reference>
<evidence type="ECO:0000313" key="23">
    <source>
        <dbReference type="Proteomes" id="UP001218895"/>
    </source>
</evidence>
<feature type="domain" description="Oligosaccharyl transferase STT3 N-terminal" evidence="19">
    <location>
        <begin position="46"/>
        <end position="427"/>
    </location>
</feature>
<gene>
    <name evidence="22" type="ORF">L1994_10565</name>
</gene>
<evidence type="ECO:0000256" key="6">
    <source>
        <dbReference type="ARBA" id="ARBA00012602"/>
    </source>
</evidence>
<comment type="cofactor">
    <cofactor evidence="1">
        <name>Mn(2+)</name>
        <dbReference type="ChEBI" id="CHEBI:29035"/>
    </cofactor>
</comment>
<evidence type="ECO:0000259" key="20">
    <source>
        <dbReference type="Pfam" id="PF18079"/>
    </source>
</evidence>
<dbReference type="RefSeq" id="WP_278099403.1">
    <property type="nucleotide sequence ID" value="NZ_CP091092.1"/>
</dbReference>
<feature type="transmembrane region" description="Helical" evidence="18">
    <location>
        <begin position="221"/>
        <end position="239"/>
    </location>
</feature>
<dbReference type="Gene3D" id="3.40.50.12610">
    <property type="match status" value="1"/>
</dbReference>
<dbReference type="PANTHER" id="PTHR13872">
    <property type="entry name" value="DOLICHYL-DIPHOSPHOOLIGOSACCHARIDE--PROTEIN GLYCOSYLTRANSFERASE SUBUNIT"/>
    <property type="match status" value="1"/>
</dbReference>
<evidence type="ECO:0000256" key="17">
    <source>
        <dbReference type="SAM" id="MobiDB-lite"/>
    </source>
</evidence>
<evidence type="ECO:0000256" key="18">
    <source>
        <dbReference type="SAM" id="Phobius"/>
    </source>
</evidence>
<feature type="transmembrane region" description="Helical" evidence="18">
    <location>
        <begin position="81"/>
        <end position="100"/>
    </location>
</feature>
<evidence type="ECO:0000256" key="12">
    <source>
        <dbReference type="ARBA" id="ARBA00022989"/>
    </source>
</evidence>
<feature type="compositionally biased region" description="Basic residues" evidence="17">
    <location>
        <begin position="483"/>
        <end position="495"/>
    </location>
</feature>
<feature type="transmembrane region" description="Helical" evidence="18">
    <location>
        <begin position="338"/>
        <end position="356"/>
    </location>
</feature>
<keyword evidence="11" id="KW-0460">Magnesium</keyword>
<dbReference type="Proteomes" id="UP001218895">
    <property type="component" value="Chromosome"/>
</dbReference>
<comment type="catalytic activity">
    <reaction evidence="16">
        <text>an archaeal dolichyl phosphooligosaccharide + [protein]-L-asparagine = an archaeal dolichyl phosphate + a glycoprotein with the oligosaccharide chain attached by N-beta-D-glycosyl linkage to a protein L-asparagine.</text>
        <dbReference type="EC" id="2.4.99.21"/>
    </reaction>
</comment>
<feature type="transmembrane region" description="Helical" evidence="18">
    <location>
        <begin position="197"/>
        <end position="215"/>
    </location>
</feature>
<dbReference type="PANTHER" id="PTHR13872:SF1">
    <property type="entry name" value="DOLICHYL-DIPHOSPHOOLIGOSACCHARIDE--PROTEIN GLYCOSYLTRANSFERASE SUBUNIT STT3B"/>
    <property type="match status" value="1"/>
</dbReference>
<proteinExistence type="inferred from homology"/>
<dbReference type="InterPro" id="IPR041154">
    <property type="entry name" value="AglB_P1"/>
</dbReference>
<dbReference type="InterPro" id="IPR026410">
    <property type="entry name" value="OlisacTrfase_arch"/>
</dbReference>
<feature type="transmembrane region" description="Helical" evidence="18">
    <location>
        <begin position="504"/>
        <end position="524"/>
    </location>
</feature>
<evidence type="ECO:0000256" key="10">
    <source>
        <dbReference type="ARBA" id="ARBA00022723"/>
    </source>
</evidence>